<dbReference type="EMBL" id="FOIZ01000002">
    <property type="protein sequence ID" value="SEW44761.1"/>
    <property type="molecule type" value="Genomic_DNA"/>
</dbReference>
<dbReference type="InterPro" id="IPR029056">
    <property type="entry name" value="Ribokinase-like"/>
</dbReference>
<evidence type="ECO:0000313" key="1">
    <source>
        <dbReference type="EMBL" id="SEW44761.1"/>
    </source>
</evidence>
<dbReference type="AlphaFoldDB" id="A0A1I0RTW8"/>
<dbReference type="GO" id="GO:0016740">
    <property type="term" value="F:transferase activity"/>
    <property type="evidence" value="ECO:0007669"/>
    <property type="project" value="UniProtKB-KW"/>
</dbReference>
<dbReference type="SUPFAM" id="SSF53613">
    <property type="entry name" value="Ribokinase-like"/>
    <property type="match status" value="1"/>
</dbReference>
<evidence type="ECO:0000313" key="2">
    <source>
        <dbReference type="Proteomes" id="UP000199167"/>
    </source>
</evidence>
<dbReference type="OrthoDB" id="9795789at2"/>
<dbReference type="InterPro" id="IPR007710">
    <property type="entry name" value="Nucleoside_deoxyribTrfase"/>
</dbReference>
<name>A0A1I0RTW8_9RHOB</name>
<dbReference type="STRING" id="364200.SAMN04488515_3238"/>
<protein>
    <submittedName>
        <fullName evidence="1">Nucleoside 2-deoxyribosyltransferase</fullName>
    </submittedName>
</protein>
<dbReference type="Pfam" id="PF05014">
    <property type="entry name" value="Nuc_deoxyrib_tr"/>
    <property type="match status" value="1"/>
</dbReference>
<sequence length="443" mass="48843">MNRSTDLLLMGEVFVDFTLPNASAQSKLRLGGIVHAARGLWAVDQSFAAAVVCPAYLVDNARKYLEHLGCTEFIWVADVEGSPNVMAIGDPTEIADQGYQDILRDEKSVNFLEHSADIGKFKRCLLFPGKFDLPTVADLISDDAEVSFDIAYDLPETKPLVAFKGRIHALITSTSSSLFLENAATDVTCLINDLRQFSPTCILLKENRGGSRLFDLDSDTVEEIPALLGETVNSVGVGDVYSAVFVSLIDAGMRDAGWKAARAATCYAQTTFPDDFKRDVGRSLTLSVDQMHDLGGTFVPWHGRPKLQIYFAAPDFTYIDRNFIDQALEALAYHNFKVRRPVFENGELERDSTVDQMHTMFTADIALLKDCEIVFAVPLTRDPGTLVEMGWAMATDVPVITFDPLRENTNTMVVAGSKAYSDKLDICLNGLFEAMSSIRASRQ</sequence>
<proteinExistence type="predicted"/>
<dbReference type="Proteomes" id="UP000199167">
    <property type="component" value="Unassembled WGS sequence"/>
</dbReference>
<dbReference type="Gene3D" id="3.40.1190.20">
    <property type="match status" value="1"/>
</dbReference>
<dbReference type="Gene3D" id="3.40.50.450">
    <property type="match status" value="1"/>
</dbReference>
<organism evidence="1 2">
    <name type="scientific">Cognatiyoonia koreensis</name>
    <dbReference type="NCBI Taxonomy" id="364200"/>
    <lineage>
        <taxon>Bacteria</taxon>
        <taxon>Pseudomonadati</taxon>
        <taxon>Pseudomonadota</taxon>
        <taxon>Alphaproteobacteria</taxon>
        <taxon>Rhodobacterales</taxon>
        <taxon>Paracoccaceae</taxon>
        <taxon>Cognatiyoonia</taxon>
    </lineage>
</organism>
<keyword evidence="2" id="KW-1185">Reference proteome</keyword>
<gene>
    <name evidence="1" type="ORF">SAMN04488515_3238</name>
</gene>
<dbReference type="SUPFAM" id="SSF52309">
    <property type="entry name" value="N-(deoxy)ribosyltransferase-like"/>
    <property type="match status" value="1"/>
</dbReference>
<accession>A0A1I0RTW8</accession>
<keyword evidence="1" id="KW-0808">Transferase</keyword>
<reference evidence="1 2" key="1">
    <citation type="submission" date="2016-10" db="EMBL/GenBank/DDBJ databases">
        <authorList>
            <person name="de Groot N.N."/>
        </authorList>
    </citation>
    <scope>NUCLEOTIDE SEQUENCE [LARGE SCALE GENOMIC DNA]</scope>
    <source>
        <strain evidence="1 2">DSM 17925</strain>
    </source>
</reference>
<dbReference type="RefSeq" id="WP_089996895.1">
    <property type="nucleotide sequence ID" value="NZ_FOIZ01000002.1"/>
</dbReference>